<dbReference type="GO" id="GO:0012505">
    <property type="term" value="C:endomembrane system"/>
    <property type="evidence" value="ECO:0007669"/>
    <property type="project" value="UniProtKB-SubCell"/>
</dbReference>
<dbReference type="Pfam" id="PF07690">
    <property type="entry name" value="MFS_1"/>
    <property type="match status" value="1"/>
</dbReference>
<gene>
    <name evidence="7" type="primary">uhpC_1</name>
    <name evidence="7" type="ORF">SDC9_30993</name>
</gene>
<feature type="transmembrane region" description="Helical" evidence="5">
    <location>
        <begin position="103"/>
        <end position="123"/>
    </location>
</feature>
<evidence type="ECO:0000256" key="5">
    <source>
        <dbReference type="SAM" id="Phobius"/>
    </source>
</evidence>
<feature type="transmembrane region" description="Helical" evidence="5">
    <location>
        <begin position="33"/>
        <end position="51"/>
    </location>
</feature>
<evidence type="ECO:0000256" key="4">
    <source>
        <dbReference type="ARBA" id="ARBA00023136"/>
    </source>
</evidence>
<dbReference type="PROSITE" id="PS50850">
    <property type="entry name" value="MFS"/>
    <property type="match status" value="1"/>
</dbReference>
<dbReference type="PANTHER" id="PTHR43826">
    <property type="entry name" value="GLUCOSE-6-PHOSPHATE EXCHANGER SLC37A4"/>
    <property type="match status" value="1"/>
</dbReference>
<organism evidence="7">
    <name type="scientific">bioreactor metagenome</name>
    <dbReference type="NCBI Taxonomy" id="1076179"/>
    <lineage>
        <taxon>unclassified sequences</taxon>
        <taxon>metagenomes</taxon>
        <taxon>ecological metagenomes</taxon>
    </lineage>
</organism>
<protein>
    <submittedName>
        <fullName evidence="7">Membrane sensor protein UhpC</fullName>
    </submittedName>
</protein>
<dbReference type="SUPFAM" id="SSF103473">
    <property type="entry name" value="MFS general substrate transporter"/>
    <property type="match status" value="1"/>
</dbReference>
<dbReference type="GO" id="GO:0005886">
    <property type="term" value="C:plasma membrane"/>
    <property type="evidence" value="ECO:0007669"/>
    <property type="project" value="TreeGrafter"/>
</dbReference>
<evidence type="ECO:0000256" key="2">
    <source>
        <dbReference type="ARBA" id="ARBA00022692"/>
    </source>
</evidence>
<feature type="transmembrane region" description="Helical" evidence="5">
    <location>
        <begin position="392"/>
        <end position="411"/>
    </location>
</feature>
<feature type="transmembrane region" description="Helical" evidence="5">
    <location>
        <begin position="301"/>
        <end position="322"/>
    </location>
</feature>
<feature type="transmembrane region" description="Helical" evidence="5">
    <location>
        <begin position="263"/>
        <end position="281"/>
    </location>
</feature>
<dbReference type="InterPro" id="IPR051337">
    <property type="entry name" value="OPA_Antiporter"/>
</dbReference>
<feature type="transmembrane region" description="Helical" evidence="5">
    <location>
        <begin position="71"/>
        <end position="91"/>
    </location>
</feature>
<feature type="transmembrane region" description="Helical" evidence="5">
    <location>
        <begin position="129"/>
        <end position="146"/>
    </location>
</feature>
<dbReference type="CDD" id="cd17312">
    <property type="entry name" value="MFS_OPA_SLC37"/>
    <property type="match status" value="1"/>
</dbReference>
<feature type="transmembrane region" description="Helical" evidence="5">
    <location>
        <begin position="334"/>
        <end position="356"/>
    </location>
</feature>
<dbReference type="InterPro" id="IPR036259">
    <property type="entry name" value="MFS_trans_sf"/>
</dbReference>
<dbReference type="InterPro" id="IPR020846">
    <property type="entry name" value="MFS_dom"/>
</dbReference>
<sequence length="460" mass="49341">MLKQFVSFFKTSAPAEQPFQGDAAAQKKYYNKLRYSSFIAGTLGYSLYYVARTSLNVVKKPILDSGVLDAHQLGMIGSALLFTYAIGKFVNGFLADHSNIKRFMAAGLGVSAIANLAVGILGFTSNNGMAITSFVFFLSFAILWGINGWSQSMGAAPAIIALSRWFPLKERGTFYGFFSASHNIGEFLSFIFVGAVVGIAGWQWGFVGSSLAGILGVVIILFFMHDTPQSKGLPPVEILSSEAKTVEKKSVSATQKAVLKNPYVWIIALSSAFMYVSRYAINGWGVLYLQEVKGFSLASATQIISINALLGIFGTVLSGWFSDKLFKGKRNAPALIFGVLNTIALCLFVFSGNSVWVNVLSMVLFGVAIGVLICFIGGLMAVDLVPRNASGAALGIVGIASYIGAGLQDIASGWLIESNKVIVGADVQYNFMPAATFWIAASAISFVLALFVWKPKHTTH</sequence>
<feature type="transmembrane region" description="Helical" evidence="5">
    <location>
        <begin position="174"/>
        <end position="200"/>
    </location>
</feature>
<feature type="transmembrane region" description="Helical" evidence="5">
    <location>
        <begin position="362"/>
        <end position="385"/>
    </location>
</feature>
<keyword evidence="3 5" id="KW-1133">Transmembrane helix</keyword>
<dbReference type="GO" id="GO:0061513">
    <property type="term" value="F:glucose 6-phosphate:phosphate antiporter activity"/>
    <property type="evidence" value="ECO:0007669"/>
    <property type="project" value="TreeGrafter"/>
</dbReference>
<feature type="transmembrane region" description="Helical" evidence="5">
    <location>
        <begin position="206"/>
        <end position="224"/>
    </location>
</feature>
<name>A0A644V1B1_9ZZZZ</name>
<evidence type="ECO:0000259" key="6">
    <source>
        <dbReference type="PROSITE" id="PS50850"/>
    </source>
</evidence>
<dbReference type="EMBL" id="VSSQ01000198">
    <property type="protein sequence ID" value="MPL85027.1"/>
    <property type="molecule type" value="Genomic_DNA"/>
</dbReference>
<feature type="domain" description="Major facilitator superfamily (MFS) profile" evidence="6">
    <location>
        <begin position="37"/>
        <end position="457"/>
    </location>
</feature>
<keyword evidence="2 5" id="KW-0812">Transmembrane</keyword>
<dbReference type="Gene3D" id="1.20.1250.20">
    <property type="entry name" value="MFS general substrate transporter like domains"/>
    <property type="match status" value="2"/>
</dbReference>
<dbReference type="GO" id="GO:0035435">
    <property type="term" value="P:phosphate ion transmembrane transport"/>
    <property type="evidence" value="ECO:0007669"/>
    <property type="project" value="TreeGrafter"/>
</dbReference>
<evidence type="ECO:0000313" key="7">
    <source>
        <dbReference type="EMBL" id="MPL85027.1"/>
    </source>
</evidence>
<proteinExistence type="predicted"/>
<dbReference type="InterPro" id="IPR000849">
    <property type="entry name" value="Sugar_P_transporter"/>
</dbReference>
<keyword evidence="4 5" id="KW-0472">Membrane</keyword>
<dbReference type="PANTHER" id="PTHR43826:SF7">
    <property type="entry name" value="PROTEIN UHPC, PUTATIVE-RELATED"/>
    <property type="match status" value="1"/>
</dbReference>
<comment type="subcellular location">
    <subcellularLocation>
        <location evidence="1">Endomembrane system</location>
        <topology evidence="1">Multi-pass membrane protein</topology>
    </subcellularLocation>
</comment>
<reference evidence="7" key="1">
    <citation type="submission" date="2019-08" db="EMBL/GenBank/DDBJ databases">
        <authorList>
            <person name="Kucharzyk K."/>
            <person name="Murdoch R.W."/>
            <person name="Higgins S."/>
            <person name="Loffler F."/>
        </authorList>
    </citation>
    <scope>NUCLEOTIDE SEQUENCE</scope>
</reference>
<dbReference type="PIRSF" id="PIRSF002808">
    <property type="entry name" value="Hexose_phosphate_transp"/>
    <property type="match status" value="1"/>
</dbReference>
<evidence type="ECO:0000256" key="1">
    <source>
        <dbReference type="ARBA" id="ARBA00004127"/>
    </source>
</evidence>
<dbReference type="AlphaFoldDB" id="A0A644V1B1"/>
<evidence type="ECO:0000256" key="3">
    <source>
        <dbReference type="ARBA" id="ARBA00022989"/>
    </source>
</evidence>
<feature type="transmembrane region" description="Helical" evidence="5">
    <location>
        <begin position="431"/>
        <end position="453"/>
    </location>
</feature>
<comment type="caution">
    <text evidence="7">The sequence shown here is derived from an EMBL/GenBank/DDBJ whole genome shotgun (WGS) entry which is preliminary data.</text>
</comment>
<accession>A0A644V1B1</accession>
<dbReference type="InterPro" id="IPR011701">
    <property type="entry name" value="MFS"/>
</dbReference>